<proteinExistence type="predicted"/>
<dbReference type="AlphaFoldDB" id="A0A7S4Q3L3"/>
<evidence type="ECO:0000256" key="1">
    <source>
        <dbReference type="SAM" id="MobiDB-lite"/>
    </source>
</evidence>
<reference evidence="2" key="1">
    <citation type="submission" date="2021-01" db="EMBL/GenBank/DDBJ databases">
        <authorList>
            <person name="Corre E."/>
            <person name="Pelletier E."/>
            <person name="Niang G."/>
            <person name="Scheremetjew M."/>
            <person name="Finn R."/>
            <person name="Kale V."/>
            <person name="Holt S."/>
            <person name="Cochrane G."/>
            <person name="Meng A."/>
            <person name="Brown T."/>
            <person name="Cohen L."/>
        </authorList>
    </citation>
    <scope>NUCLEOTIDE SEQUENCE</scope>
    <source>
        <strain evidence="2">CCMP3105</strain>
    </source>
</reference>
<organism evidence="2">
    <name type="scientific">Alexandrium monilatum</name>
    <dbReference type="NCBI Taxonomy" id="311494"/>
    <lineage>
        <taxon>Eukaryota</taxon>
        <taxon>Sar</taxon>
        <taxon>Alveolata</taxon>
        <taxon>Dinophyceae</taxon>
        <taxon>Gonyaulacales</taxon>
        <taxon>Pyrocystaceae</taxon>
        <taxon>Alexandrium</taxon>
    </lineage>
</organism>
<accession>A0A7S4Q3L3</accession>
<evidence type="ECO:0000313" key="2">
    <source>
        <dbReference type="EMBL" id="CAE4571406.1"/>
    </source>
</evidence>
<feature type="region of interest" description="Disordered" evidence="1">
    <location>
        <begin position="1"/>
        <end position="68"/>
    </location>
</feature>
<sequence>MESASTTGVRFEPQPGLRSPSKASRRRSDTKGTPSERPDSQGSTVLGDQAAASPGGGSNGGAAGGAANRGGVVPARHINTLRAYSDAARRKSVKVPSEGIMMRITNVLDIYRTVRVLVAMISNAWAWSFPSTTICRMVLPQLGRIHVGAKVFIVPGYLLPDLEPMCKGSQAAPATVSTHKSFSSPTVPDFRLKHASLHFPQVLVLLKLRFLLRLHSAGCEMDYKMCSFKVLIMGLQYVILQQHAAVETDNIFQSSVSSSDPGSHFSLESVVDDIFDQLQRALGSAWRPFLEFVLTCDPNRSVQSSKMESRTSPPKIASNGNLAVILDTIFVANFLRQPRKNGENNLRDLYDDLEALGMPLPQLPPLQDAQHLRAWAKAQSRPTRQDREKVAGKDYEKLAQLDAVLLTTAVELHLPEVIASPEEHSEATVNNAVNGAPGAEIAPEPVLGSSDKPGSAGPKAARVILVDKPQLSPLCFDASMHSIHHHATFPIGIRERLYDVLSEEYGITQEQSQRLAIAVTQNIDGNRLPESVLLGMEHREKLRLQNYQAATNRDTSHLLVSPLVGCPIEKGNAPKYTTSSPITSKPLRSVSSLVMGSGMDRSSSAPEIIGRGPFKVPMQPGPLTVHPDTGALRSTGFFFKMPAL</sequence>
<dbReference type="EMBL" id="HBNR01016730">
    <property type="protein sequence ID" value="CAE4571406.1"/>
    <property type="molecule type" value="Transcribed_RNA"/>
</dbReference>
<protein>
    <submittedName>
        <fullName evidence="2">Uncharacterized protein</fullName>
    </submittedName>
</protein>
<name>A0A7S4Q3L3_9DINO</name>
<feature type="compositionally biased region" description="Gly residues" evidence="1">
    <location>
        <begin position="54"/>
        <end position="68"/>
    </location>
</feature>
<gene>
    <name evidence="2" type="ORF">AMON00008_LOCUS11025</name>
</gene>
<feature type="compositionally biased region" description="Basic and acidic residues" evidence="1">
    <location>
        <begin position="26"/>
        <end position="39"/>
    </location>
</feature>